<dbReference type="Pfam" id="PF13676">
    <property type="entry name" value="TIR_2"/>
    <property type="match status" value="1"/>
</dbReference>
<dbReference type="InterPro" id="IPR035897">
    <property type="entry name" value="Toll_tir_struct_dom_sf"/>
</dbReference>
<dbReference type="Gene3D" id="1.25.40.10">
    <property type="entry name" value="Tetratricopeptide repeat domain"/>
    <property type="match status" value="2"/>
</dbReference>
<dbReference type="SUPFAM" id="SSF52200">
    <property type="entry name" value="Toll/Interleukin receptor TIR domain"/>
    <property type="match status" value="1"/>
</dbReference>
<dbReference type="InterPro" id="IPR000157">
    <property type="entry name" value="TIR_dom"/>
</dbReference>
<sequence>MTESQDGHIVTFYSYKGGTGRTMALANTAWILASNGHRVLVVDWDLESPGLHKFFRPFLDGEMISGTTGVIDLIKEFAWAATRPEPRPADWHTRYADVGRHVLSVEWPHFPDGGSLDFLPAGRQNRDYSSLVSTFDWDNFYERLGGGQFLDALRVDMRRGYDYVLIDSRTGLSDIADICTVHFPDTVVTCFTLSDQSIEGAARVASEIAERFPDRRIRILPVPMRVDDAEKEKLDAGRAFARSQFEGFPSGVGQDQAASYWGAVEIPYKPFYAYEETLATFGDTPGSPGSLLAAYERLTGVITGGRVSSLPPLDEDLRLSHRELFVRRRPSLSNDVSLSYVPEDRLWAEWIAAVLTQAGMRVRTQGGAREEDESGQARTPEAAGRTVALLSPAYLRSRQARDTWHAAEGPAMLSAHLLPARVSDVRIPQTYADPPALDLFRLDEQHAAAALLRALDRPAGTEAVGQGGTPRYPGIQPAILNLPTRNAAFTGRGEVLERLRDQLVGGSQAVVTQVQEGRTQALFGLGGVGKTQLAIEYAHRFMSDYDVVWWVSAEQPELLNGAMADLAERLGIRIGDNLAEAALAAKDALRRGEPYARWLLIFDNANSADDVQTYLPGGSGHVLITSRSQTWSQIAKPLEIDVFTREESLEHLRRRVADLGDEDADRVAAALGDLPLAIEQAGAWLQETGMSVDEYVDKLAKQPVRTLALGDSPTTYPTPVAATWNVSFQRLREKSPAAVRLLQLLAFFAAEPVSLSMLYGDETVRCLVPYDDSLREKIMIGRLVRELNRFALAKVDQRNNSVQVHRLVQAVLRDQMDDDERERTVHEVHRILLGARPREGDTDDPGNWPRYDEIWPHLAPSNAEECDEEQTRQLLIDRVRYLYRRGEFDRALSLGRRLEELWIRKLGDYDRQTLYLRFHMGNVLRSQGRYIEACDLNRAILDDQRRVLPDPHPHTLQTAGSLAADLRALGELSESLRMEQETYARTKELFFDDHPRVLAAANNLAVALRHVGDIGAARRLDQETADKRREVLGPAHPFTLLSETNLALDIREAGEYAKSADLLRETLNSYGEVSGPELPDTLNTARSLAVSLRETGALAEARRLTETTYERCLQRFGPESPDTVACKLSLACDLAASGDRRRAYDLASEVRASYESKLGADNPYTLIAANNLTIYLRHLGELAESRTLGTRTLATLRRKVGPDHPFSLACGVNVANTLGDLQDYAEAEKLQRDTLDRLRAVLGPHHPTTLICEADLAVTLRDVRRTDEARVLREPLLGRLRRILGEAHPVIAAVLDWRRVDRELEPLPW</sequence>
<organism evidence="4 5">
    <name type="scientific">Microbispora hainanensis</name>
    <dbReference type="NCBI Taxonomy" id="568844"/>
    <lineage>
        <taxon>Bacteria</taxon>
        <taxon>Bacillati</taxon>
        <taxon>Actinomycetota</taxon>
        <taxon>Actinomycetes</taxon>
        <taxon>Streptosporangiales</taxon>
        <taxon>Streptosporangiaceae</taxon>
        <taxon>Microbispora</taxon>
    </lineage>
</organism>
<dbReference type="Pfam" id="PF13374">
    <property type="entry name" value="TPR_10"/>
    <property type="match status" value="3"/>
</dbReference>
<evidence type="ECO:0000313" key="4">
    <source>
        <dbReference type="EMBL" id="TQS15204.1"/>
    </source>
</evidence>
<comment type="caution">
    <text evidence="4">The sequence shown here is derived from an EMBL/GenBank/DDBJ whole genome shotgun (WGS) entry which is preliminary data.</text>
</comment>
<dbReference type="Gene3D" id="3.40.50.300">
    <property type="entry name" value="P-loop containing nucleotide triphosphate hydrolases"/>
    <property type="match status" value="2"/>
</dbReference>
<dbReference type="InterPro" id="IPR056681">
    <property type="entry name" value="DUF7779"/>
</dbReference>
<dbReference type="InterPro" id="IPR053137">
    <property type="entry name" value="NLR-like"/>
</dbReference>
<dbReference type="SUPFAM" id="SSF52540">
    <property type="entry name" value="P-loop containing nucleoside triphosphate hydrolases"/>
    <property type="match status" value="2"/>
</dbReference>
<evidence type="ECO:0000259" key="3">
    <source>
        <dbReference type="Pfam" id="PF25000"/>
    </source>
</evidence>
<name>A0A544YEN4_9ACTN</name>
<evidence type="ECO:0000313" key="5">
    <source>
        <dbReference type="Proteomes" id="UP000316541"/>
    </source>
</evidence>
<dbReference type="NCBIfam" id="NF047398">
    <property type="entry name" value="AAA_KGGVGR"/>
    <property type="match status" value="1"/>
</dbReference>
<proteinExistence type="predicted"/>
<dbReference type="Pfam" id="PF25000">
    <property type="entry name" value="DUF7779"/>
    <property type="match status" value="1"/>
</dbReference>
<dbReference type="GO" id="GO:0043531">
    <property type="term" value="F:ADP binding"/>
    <property type="evidence" value="ECO:0007669"/>
    <property type="project" value="InterPro"/>
</dbReference>
<gene>
    <name evidence="4" type="ORF">FLX08_33100</name>
</gene>
<dbReference type="Pfam" id="PF13424">
    <property type="entry name" value="TPR_12"/>
    <property type="match status" value="2"/>
</dbReference>
<feature type="domain" description="DUF7779" evidence="3">
    <location>
        <begin position="732"/>
        <end position="820"/>
    </location>
</feature>
<dbReference type="InterPro" id="IPR002182">
    <property type="entry name" value="NB-ARC"/>
</dbReference>
<dbReference type="InterPro" id="IPR027417">
    <property type="entry name" value="P-loop_NTPase"/>
</dbReference>
<protein>
    <submittedName>
        <fullName evidence="4">Tetratricopeptide repeat protein</fullName>
    </submittedName>
</protein>
<accession>A0A544YEN4</accession>
<dbReference type="GO" id="GO:0007165">
    <property type="term" value="P:signal transduction"/>
    <property type="evidence" value="ECO:0007669"/>
    <property type="project" value="InterPro"/>
</dbReference>
<evidence type="ECO:0000259" key="1">
    <source>
        <dbReference type="Pfam" id="PF00931"/>
    </source>
</evidence>
<dbReference type="Pfam" id="PF00931">
    <property type="entry name" value="NB-ARC"/>
    <property type="match status" value="1"/>
</dbReference>
<dbReference type="InterPro" id="IPR011990">
    <property type="entry name" value="TPR-like_helical_dom_sf"/>
</dbReference>
<dbReference type="RefSeq" id="WP_142624196.1">
    <property type="nucleotide sequence ID" value="NZ_VIRM01000057.1"/>
</dbReference>
<dbReference type="EMBL" id="VIRM01000057">
    <property type="protein sequence ID" value="TQS15204.1"/>
    <property type="molecule type" value="Genomic_DNA"/>
</dbReference>
<dbReference type="Proteomes" id="UP000316541">
    <property type="component" value="Unassembled WGS sequence"/>
</dbReference>
<feature type="domain" description="TIR" evidence="2">
    <location>
        <begin position="336"/>
        <end position="449"/>
    </location>
</feature>
<evidence type="ECO:0000259" key="2">
    <source>
        <dbReference type="Pfam" id="PF13676"/>
    </source>
</evidence>
<dbReference type="SUPFAM" id="SSF48452">
    <property type="entry name" value="TPR-like"/>
    <property type="match status" value="3"/>
</dbReference>
<dbReference type="PANTHER" id="PTHR46082">
    <property type="entry name" value="ATP/GTP-BINDING PROTEIN-RELATED"/>
    <property type="match status" value="1"/>
</dbReference>
<dbReference type="PANTHER" id="PTHR46082:SF6">
    <property type="entry name" value="AAA+ ATPASE DOMAIN-CONTAINING PROTEIN-RELATED"/>
    <property type="match status" value="1"/>
</dbReference>
<dbReference type="NCBIfam" id="NF040586">
    <property type="entry name" value="FxSxx_TPR"/>
    <property type="match status" value="1"/>
</dbReference>
<reference evidence="4 5" key="1">
    <citation type="submission" date="2019-07" db="EMBL/GenBank/DDBJ databases">
        <title>Microbispora hainanensis DSM 45428.</title>
        <authorList>
            <person name="Thawai C."/>
        </authorList>
    </citation>
    <scope>NUCLEOTIDE SEQUENCE [LARGE SCALE GENOMIC DNA]</scope>
    <source>
        <strain evidence="4 5">DSM 45428</strain>
    </source>
</reference>
<feature type="domain" description="NB-ARC" evidence="1">
    <location>
        <begin position="520"/>
        <end position="656"/>
    </location>
</feature>